<reference evidence="2 3" key="1">
    <citation type="journal article" date="2021" name="BMC Genomics">
        <title>Datura genome reveals duplications of psychoactive alkaloid biosynthetic genes and high mutation rate following tissue culture.</title>
        <authorList>
            <person name="Rajewski A."/>
            <person name="Carter-House D."/>
            <person name="Stajich J."/>
            <person name="Litt A."/>
        </authorList>
    </citation>
    <scope>NUCLEOTIDE SEQUENCE [LARGE SCALE GENOMIC DNA]</scope>
    <source>
        <strain evidence="2">AR-01</strain>
    </source>
</reference>
<feature type="non-terminal residue" evidence="2">
    <location>
        <position position="85"/>
    </location>
</feature>
<organism evidence="2 3">
    <name type="scientific">Datura stramonium</name>
    <name type="common">Jimsonweed</name>
    <name type="synonym">Common thornapple</name>
    <dbReference type="NCBI Taxonomy" id="4076"/>
    <lineage>
        <taxon>Eukaryota</taxon>
        <taxon>Viridiplantae</taxon>
        <taxon>Streptophyta</taxon>
        <taxon>Embryophyta</taxon>
        <taxon>Tracheophyta</taxon>
        <taxon>Spermatophyta</taxon>
        <taxon>Magnoliopsida</taxon>
        <taxon>eudicotyledons</taxon>
        <taxon>Gunneridae</taxon>
        <taxon>Pentapetalae</taxon>
        <taxon>asterids</taxon>
        <taxon>lamiids</taxon>
        <taxon>Solanales</taxon>
        <taxon>Solanaceae</taxon>
        <taxon>Solanoideae</taxon>
        <taxon>Datureae</taxon>
        <taxon>Datura</taxon>
    </lineage>
</organism>
<evidence type="ECO:0000313" key="2">
    <source>
        <dbReference type="EMBL" id="MCD7453030.1"/>
    </source>
</evidence>
<comment type="caution">
    <text evidence="2">The sequence shown here is derived from an EMBL/GenBank/DDBJ whole genome shotgun (WGS) entry which is preliminary data.</text>
</comment>
<evidence type="ECO:0000256" key="1">
    <source>
        <dbReference type="SAM" id="MobiDB-lite"/>
    </source>
</evidence>
<keyword evidence="3" id="KW-1185">Reference proteome</keyword>
<dbReference type="Proteomes" id="UP000823775">
    <property type="component" value="Unassembled WGS sequence"/>
</dbReference>
<feature type="region of interest" description="Disordered" evidence="1">
    <location>
        <begin position="25"/>
        <end position="85"/>
    </location>
</feature>
<sequence>MPNTRSRGKPLAPYNPELKITLRRAMNAQEREEERFQQLSNAQARGNNQHTTNNENDDVDRNELNEQNVEDVAPGNHCQPQRGRG</sequence>
<evidence type="ECO:0000313" key="3">
    <source>
        <dbReference type="Proteomes" id="UP000823775"/>
    </source>
</evidence>
<proteinExistence type="predicted"/>
<accession>A0ABS8S1P6</accession>
<dbReference type="EMBL" id="JACEIK010000235">
    <property type="protein sequence ID" value="MCD7453030.1"/>
    <property type="molecule type" value="Genomic_DNA"/>
</dbReference>
<name>A0ABS8S1P6_DATST</name>
<feature type="region of interest" description="Disordered" evidence="1">
    <location>
        <begin position="1"/>
        <end position="20"/>
    </location>
</feature>
<gene>
    <name evidence="2" type="ORF">HAX54_019350</name>
</gene>
<protein>
    <submittedName>
        <fullName evidence="2">Uncharacterized protein</fullName>
    </submittedName>
</protein>
<feature type="compositionally biased region" description="Polar residues" evidence="1">
    <location>
        <begin position="37"/>
        <end position="54"/>
    </location>
</feature>